<dbReference type="VEuPathDB" id="FungiDB:F9C07_6463"/>
<keyword evidence="2" id="KW-1185">Reference proteome</keyword>
<proteinExistence type="predicted"/>
<reference evidence="2" key="1">
    <citation type="journal article" date="2021" name="G3 (Bethesda)">
        <title>Chromosome assembled and annotated genome sequence of Aspergillus flavus NRRL 3357.</title>
        <authorList>
            <person name="Skerker J.M."/>
            <person name="Pianalto K.M."/>
            <person name="Mondo S.J."/>
            <person name="Yang K."/>
            <person name="Arkin A.P."/>
            <person name="Keller N.P."/>
            <person name="Grigoriev I.V."/>
            <person name="Louise Glass N.L."/>
        </authorList>
    </citation>
    <scope>NUCLEOTIDE SEQUENCE [LARGE SCALE GENOMIC DNA]</scope>
    <source>
        <strain evidence="2">ATCC 200026 / FGSC A1120 / IAM 13836 / NRRL 3357 / JCM 12722 / SRRC 167</strain>
    </source>
</reference>
<name>A0A7U2MHN9_ASPFN</name>
<sequence length="55" mass="6483">MSAGEKPHVFHRLPRGKHDHSILIPRSRQGVWFAVWERRSLSRVPHSGESTRHLY</sequence>
<dbReference type="Proteomes" id="UP000596276">
    <property type="component" value="Chromosome 5"/>
</dbReference>
<dbReference type="EMBL" id="CP044621">
    <property type="protein sequence ID" value="QRD83929.1"/>
    <property type="molecule type" value="Genomic_DNA"/>
</dbReference>
<organism evidence="1 2">
    <name type="scientific">Aspergillus flavus (strain ATCC 200026 / FGSC A1120 / IAM 13836 / NRRL 3357 / JCM 12722 / SRRC 167)</name>
    <dbReference type="NCBI Taxonomy" id="332952"/>
    <lineage>
        <taxon>Eukaryota</taxon>
        <taxon>Fungi</taxon>
        <taxon>Dikarya</taxon>
        <taxon>Ascomycota</taxon>
        <taxon>Pezizomycotina</taxon>
        <taxon>Eurotiomycetes</taxon>
        <taxon>Eurotiomycetidae</taxon>
        <taxon>Eurotiales</taxon>
        <taxon>Aspergillaceae</taxon>
        <taxon>Aspergillus</taxon>
        <taxon>Aspergillus subgen. Circumdati</taxon>
    </lineage>
</organism>
<evidence type="ECO:0000313" key="2">
    <source>
        <dbReference type="Proteomes" id="UP000596276"/>
    </source>
</evidence>
<accession>A0A7U2MHN9</accession>
<protein>
    <submittedName>
        <fullName evidence="1">Uncharacterized protein</fullName>
    </submittedName>
</protein>
<gene>
    <name evidence="1" type="ORF">F9C07_6463</name>
</gene>
<evidence type="ECO:0000313" key="1">
    <source>
        <dbReference type="EMBL" id="QRD83929.1"/>
    </source>
</evidence>
<dbReference type="AlphaFoldDB" id="A0A7U2MHN9"/>